<dbReference type="InterPro" id="IPR016039">
    <property type="entry name" value="Thiolase-like"/>
</dbReference>
<evidence type="ECO:0000259" key="2">
    <source>
        <dbReference type="Pfam" id="PF08541"/>
    </source>
</evidence>
<dbReference type="InterPro" id="IPR011141">
    <property type="entry name" value="Polyketide_synthase_type-III"/>
</dbReference>
<dbReference type="EMBL" id="JAABOO010000001">
    <property type="protein sequence ID" value="NER12699.1"/>
    <property type="molecule type" value="Genomic_DNA"/>
</dbReference>
<accession>A0A6P0ULD2</accession>
<dbReference type="RefSeq" id="WP_163605711.1">
    <property type="nucleotide sequence ID" value="NZ_JAABOO010000001.1"/>
</dbReference>
<dbReference type="GO" id="GO:0016747">
    <property type="term" value="F:acyltransferase activity, transferring groups other than amino-acyl groups"/>
    <property type="evidence" value="ECO:0007669"/>
    <property type="project" value="InterPro"/>
</dbReference>
<keyword evidence="4" id="KW-1185">Reference proteome</keyword>
<dbReference type="Gene3D" id="3.40.47.10">
    <property type="match status" value="1"/>
</dbReference>
<name>A0A6P0ULD2_9FLAO</name>
<feature type="domain" description="Beta-ketoacyl-[acyl-carrier-protein] synthase III C-terminal" evidence="2">
    <location>
        <begin position="259"/>
        <end position="356"/>
    </location>
</feature>
<dbReference type="PANTHER" id="PTHR11877:SF46">
    <property type="entry name" value="TYPE III POLYKETIDE SYNTHASE A"/>
    <property type="match status" value="1"/>
</dbReference>
<protein>
    <recommendedName>
        <fullName evidence="2">Beta-ketoacyl-[acyl-carrier-protein] synthase III C-terminal domain-containing protein</fullName>
    </recommendedName>
</protein>
<keyword evidence="1" id="KW-0808">Transferase</keyword>
<comment type="caution">
    <text evidence="3">The sequence shown here is derived from an EMBL/GenBank/DDBJ whole genome shotgun (WGS) entry which is preliminary data.</text>
</comment>
<dbReference type="SUPFAM" id="SSF53901">
    <property type="entry name" value="Thiolase-like"/>
    <property type="match status" value="2"/>
</dbReference>
<sequence>MEQKNVYIAKIKSIFPQTYDAVYFADKVYPSKRYGERTNTLATRLASTFGVDNRPSVLDFDVYPEIKLKNENDHPKMWGTTIVNELTQEIDKDEIGMFCLSYNASYHTDILPNLACQIAINSGLEDLDATEELPYYGCAAGVYSLNQAVRYCQAFDRPAIVFVFDQCTIKMKQLDPDDKDFNKILVSNLLFNDGGIGLLVVPERLKDKFDHPVMKVNDIYKYHTPGHLIKMTDGKFIMDSQLKNVVPKLVSEKLIKPILERNDLEIEDIDEWSIHQGGTKVIKQFSRDDHLGLDEEKLTPSIEQFHKYGNTSASSCLYVLERFFNSKQADTTATGSKGLLVGFGAGYYLAALFYEWS</sequence>
<evidence type="ECO:0000313" key="3">
    <source>
        <dbReference type="EMBL" id="NER12699.1"/>
    </source>
</evidence>
<organism evidence="3 4">
    <name type="scientific">Leptobacterium flavescens</name>
    <dbReference type="NCBI Taxonomy" id="472055"/>
    <lineage>
        <taxon>Bacteria</taxon>
        <taxon>Pseudomonadati</taxon>
        <taxon>Bacteroidota</taxon>
        <taxon>Flavobacteriia</taxon>
        <taxon>Flavobacteriales</taxon>
        <taxon>Flavobacteriaceae</taxon>
        <taxon>Leptobacterium</taxon>
    </lineage>
</organism>
<dbReference type="AlphaFoldDB" id="A0A6P0ULD2"/>
<dbReference type="Pfam" id="PF08541">
    <property type="entry name" value="ACP_syn_III_C"/>
    <property type="match status" value="1"/>
</dbReference>
<evidence type="ECO:0000256" key="1">
    <source>
        <dbReference type="ARBA" id="ARBA00022679"/>
    </source>
</evidence>
<dbReference type="GO" id="GO:0030639">
    <property type="term" value="P:polyketide biosynthetic process"/>
    <property type="evidence" value="ECO:0007669"/>
    <property type="project" value="TreeGrafter"/>
</dbReference>
<evidence type="ECO:0000313" key="4">
    <source>
        <dbReference type="Proteomes" id="UP000468581"/>
    </source>
</evidence>
<dbReference type="InterPro" id="IPR013747">
    <property type="entry name" value="ACP_syn_III_C"/>
</dbReference>
<gene>
    <name evidence="3" type="ORF">GWK08_04550</name>
</gene>
<proteinExistence type="predicted"/>
<reference evidence="3 4" key="1">
    <citation type="submission" date="2020-01" db="EMBL/GenBank/DDBJ databases">
        <title>Leptobacterium flavescens.</title>
        <authorList>
            <person name="Wang G."/>
        </authorList>
    </citation>
    <scope>NUCLEOTIDE SEQUENCE [LARGE SCALE GENOMIC DNA]</scope>
    <source>
        <strain evidence="3 4">KCTC 22160</strain>
    </source>
</reference>
<dbReference type="PANTHER" id="PTHR11877">
    <property type="entry name" value="HYDROXYMETHYLGLUTARYL-COA SYNTHASE"/>
    <property type="match status" value="1"/>
</dbReference>
<dbReference type="Proteomes" id="UP000468581">
    <property type="component" value="Unassembled WGS sequence"/>
</dbReference>